<accession>A0A0D2AN80</accession>
<feature type="transmembrane region" description="Helical" evidence="5">
    <location>
        <begin position="154"/>
        <end position="175"/>
    </location>
</feature>
<feature type="transmembrane region" description="Helical" evidence="5">
    <location>
        <begin position="425"/>
        <end position="447"/>
    </location>
</feature>
<protein>
    <recommendedName>
        <fullName evidence="6">Major facilitator superfamily (MFS) profile domain-containing protein</fullName>
    </recommendedName>
</protein>
<dbReference type="Gene3D" id="1.20.1250.20">
    <property type="entry name" value="MFS general substrate transporter like domains"/>
    <property type="match status" value="1"/>
</dbReference>
<keyword evidence="2 5" id="KW-0812">Transmembrane</keyword>
<dbReference type="InterPro" id="IPR020846">
    <property type="entry name" value="MFS_dom"/>
</dbReference>
<organism evidence="7 8">
    <name type="scientific">Verruconis gallopava</name>
    <dbReference type="NCBI Taxonomy" id="253628"/>
    <lineage>
        <taxon>Eukaryota</taxon>
        <taxon>Fungi</taxon>
        <taxon>Dikarya</taxon>
        <taxon>Ascomycota</taxon>
        <taxon>Pezizomycotina</taxon>
        <taxon>Dothideomycetes</taxon>
        <taxon>Pleosporomycetidae</taxon>
        <taxon>Venturiales</taxon>
        <taxon>Sympoventuriaceae</taxon>
        <taxon>Verruconis</taxon>
    </lineage>
</organism>
<proteinExistence type="predicted"/>
<comment type="subcellular location">
    <subcellularLocation>
        <location evidence="1">Membrane</location>
        <topology evidence="1">Multi-pass membrane protein</topology>
    </subcellularLocation>
</comment>
<dbReference type="EMBL" id="KN847562">
    <property type="protein sequence ID" value="KIW00574.1"/>
    <property type="molecule type" value="Genomic_DNA"/>
</dbReference>
<dbReference type="InterPro" id="IPR011701">
    <property type="entry name" value="MFS"/>
</dbReference>
<dbReference type="Gene3D" id="1.20.1720.10">
    <property type="entry name" value="Multidrug resistance protein D"/>
    <property type="match status" value="1"/>
</dbReference>
<dbReference type="GeneID" id="27315901"/>
<sequence>MLEYDKLLSAKGKHTRLQVDEIDEATPLIGENFEGYRSCGNGQVEPEESAAETTDSPQSGLVGMIVVLLVGVFVSQADGSLVLAAYSKVSSEFGDFENGSWLFSAYVLAMCVTQPLYGKLSDIYGRKTCLQISYMLFALGTACTGLGQSMRQVIAARAVQGAGGAGMVCMVSILLTDLVPLNEVALYRSYVNIAQTVGRSCGGAVGGYIVETLGWRWAFLCQCPVTFIAIGLVAWKLPVSSKSGGTTEAAESKLKRIDWVGAVTLSLTILSALIIVDMGGQKYPFSHPIIISAMVTFAVAGVIFLVTEDRYAKEPIFPLHLLSRYVVVTSYAVLFLQNFAQTALMMIIPIYFQVTKKASTAVAGTYLIPAVFGNTIGGLLTGFFIKRTGRYKLPTVVGALASGIAFTSLLIVWRGNTTVAQSLLIFPGGFATGVAHSAVFIGLTSGVNPEEVAIAGSGLYLSGNVGAVAGSTVSSVVYQWTLQRGLWKAVQGLPHAREIVRKAMSDLNYIQRVDDLMRQRLVPAFVRAVHNVFFVGLICAAISFCIAIITRERRLKN</sequence>
<name>A0A0D2AN80_9PEZI</name>
<feature type="transmembrane region" description="Helical" evidence="5">
    <location>
        <begin position="288"/>
        <end position="307"/>
    </location>
</feature>
<feature type="domain" description="Major facilitator superfamily (MFS) profile" evidence="6">
    <location>
        <begin position="64"/>
        <end position="555"/>
    </location>
</feature>
<dbReference type="Pfam" id="PF07690">
    <property type="entry name" value="MFS_1"/>
    <property type="match status" value="1"/>
</dbReference>
<feature type="transmembrane region" description="Helical" evidence="5">
    <location>
        <begin position="364"/>
        <end position="384"/>
    </location>
</feature>
<dbReference type="Proteomes" id="UP000053259">
    <property type="component" value="Unassembled WGS sequence"/>
</dbReference>
<dbReference type="PROSITE" id="PS50850">
    <property type="entry name" value="MFS"/>
    <property type="match status" value="1"/>
</dbReference>
<evidence type="ECO:0000259" key="6">
    <source>
        <dbReference type="PROSITE" id="PS50850"/>
    </source>
</evidence>
<dbReference type="InterPro" id="IPR036259">
    <property type="entry name" value="MFS_trans_sf"/>
</dbReference>
<evidence type="ECO:0000256" key="2">
    <source>
        <dbReference type="ARBA" id="ARBA00022692"/>
    </source>
</evidence>
<feature type="transmembrane region" description="Helical" evidence="5">
    <location>
        <begin position="528"/>
        <end position="549"/>
    </location>
</feature>
<dbReference type="InParanoid" id="A0A0D2AN80"/>
<dbReference type="OrthoDB" id="6770063at2759"/>
<reference evidence="7 8" key="1">
    <citation type="submission" date="2015-01" db="EMBL/GenBank/DDBJ databases">
        <title>The Genome Sequence of Ochroconis gallopava CBS43764.</title>
        <authorList>
            <consortium name="The Broad Institute Genomics Platform"/>
            <person name="Cuomo C."/>
            <person name="de Hoog S."/>
            <person name="Gorbushina A."/>
            <person name="Stielow B."/>
            <person name="Teixiera M."/>
            <person name="Abouelleil A."/>
            <person name="Chapman S.B."/>
            <person name="Priest M."/>
            <person name="Young S.K."/>
            <person name="Wortman J."/>
            <person name="Nusbaum C."/>
            <person name="Birren B."/>
        </authorList>
    </citation>
    <scope>NUCLEOTIDE SEQUENCE [LARGE SCALE GENOMIC DNA]</scope>
    <source>
        <strain evidence="7 8">CBS 43764</strain>
    </source>
</reference>
<feature type="transmembrane region" description="Helical" evidence="5">
    <location>
        <begin position="98"/>
        <end position="118"/>
    </location>
</feature>
<feature type="transmembrane region" description="Helical" evidence="5">
    <location>
        <begin position="61"/>
        <end position="86"/>
    </location>
</feature>
<dbReference type="PANTHER" id="PTHR23501:SF33">
    <property type="entry name" value="MAJOR FACILITATOR SUPERFAMILY (MFS) PROFILE DOMAIN-CONTAINING PROTEIN"/>
    <property type="match status" value="1"/>
</dbReference>
<evidence type="ECO:0000256" key="1">
    <source>
        <dbReference type="ARBA" id="ARBA00004141"/>
    </source>
</evidence>
<dbReference type="GO" id="GO:0015174">
    <property type="term" value="F:basic amino acid transmembrane transporter activity"/>
    <property type="evidence" value="ECO:0007669"/>
    <property type="project" value="TreeGrafter"/>
</dbReference>
<feature type="transmembrane region" description="Helical" evidence="5">
    <location>
        <begin position="130"/>
        <end position="147"/>
    </location>
</feature>
<keyword evidence="3 5" id="KW-1133">Transmembrane helix</keyword>
<evidence type="ECO:0000256" key="5">
    <source>
        <dbReference type="SAM" id="Phobius"/>
    </source>
</evidence>
<dbReference type="SUPFAM" id="SSF103473">
    <property type="entry name" value="MFS general substrate transporter"/>
    <property type="match status" value="1"/>
</dbReference>
<gene>
    <name evidence="7" type="ORF">PV09_07928</name>
</gene>
<keyword evidence="4 5" id="KW-0472">Membrane</keyword>
<keyword evidence="8" id="KW-1185">Reference proteome</keyword>
<feature type="transmembrane region" description="Helical" evidence="5">
    <location>
        <begin position="217"/>
        <end position="237"/>
    </location>
</feature>
<evidence type="ECO:0000313" key="7">
    <source>
        <dbReference type="EMBL" id="KIW00574.1"/>
    </source>
</evidence>
<evidence type="ECO:0000313" key="8">
    <source>
        <dbReference type="Proteomes" id="UP000053259"/>
    </source>
</evidence>
<dbReference type="AlphaFoldDB" id="A0A0D2AN80"/>
<dbReference type="VEuPathDB" id="FungiDB:PV09_07928"/>
<dbReference type="GO" id="GO:0000329">
    <property type="term" value="C:fungal-type vacuole membrane"/>
    <property type="evidence" value="ECO:0007669"/>
    <property type="project" value="TreeGrafter"/>
</dbReference>
<feature type="transmembrane region" description="Helical" evidence="5">
    <location>
        <begin position="396"/>
        <end position="413"/>
    </location>
</feature>
<dbReference type="RefSeq" id="XP_016210443.1">
    <property type="nucleotide sequence ID" value="XM_016361761.1"/>
</dbReference>
<evidence type="ECO:0000256" key="4">
    <source>
        <dbReference type="ARBA" id="ARBA00023136"/>
    </source>
</evidence>
<evidence type="ECO:0000256" key="3">
    <source>
        <dbReference type="ARBA" id="ARBA00022989"/>
    </source>
</evidence>
<dbReference type="PANTHER" id="PTHR23501">
    <property type="entry name" value="MAJOR FACILITATOR SUPERFAMILY"/>
    <property type="match status" value="1"/>
</dbReference>
<feature type="transmembrane region" description="Helical" evidence="5">
    <location>
        <begin position="257"/>
        <end position="276"/>
    </location>
</feature>
<feature type="transmembrane region" description="Helical" evidence="5">
    <location>
        <begin position="459"/>
        <end position="480"/>
    </location>
</feature>
<feature type="transmembrane region" description="Helical" evidence="5">
    <location>
        <begin position="328"/>
        <end position="352"/>
    </location>
</feature>